<keyword evidence="3 7" id="KW-0812">Transmembrane</keyword>
<comment type="subcellular location">
    <subcellularLocation>
        <location evidence="1">Cell membrane</location>
        <topology evidence="1">Multi-pass membrane protein</topology>
    </subcellularLocation>
</comment>
<dbReference type="InterPro" id="IPR003838">
    <property type="entry name" value="ABC3_permease_C"/>
</dbReference>
<evidence type="ECO:0000256" key="6">
    <source>
        <dbReference type="ARBA" id="ARBA00038076"/>
    </source>
</evidence>
<feature type="domain" description="ABC3 transporter permease C-terminal" evidence="8">
    <location>
        <begin position="286"/>
        <end position="403"/>
    </location>
</feature>
<evidence type="ECO:0000313" key="10">
    <source>
        <dbReference type="EMBL" id="OHA13389.1"/>
    </source>
</evidence>
<proteinExistence type="inferred from homology"/>
<dbReference type="PANTHER" id="PTHR30572:SF4">
    <property type="entry name" value="ABC TRANSPORTER PERMEASE YTRF"/>
    <property type="match status" value="1"/>
</dbReference>
<dbReference type="GO" id="GO:0022857">
    <property type="term" value="F:transmembrane transporter activity"/>
    <property type="evidence" value="ECO:0007669"/>
    <property type="project" value="TreeGrafter"/>
</dbReference>
<evidence type="ECO:0000259" key="8">
    <source>
        <dbReference type="Pfam" id="PF02687"/>
    </source>
</evidence>
<feature type="transmembrane region" description="Helical" evidence="7">
    <location>
        <begin position="279"/>
        <end position="307"/>
    </location>
</feature>
<dbReference type="Pfam" id="PF02687">
    <property type="entry name" value="FtsX"/>
    <property type="match status" value="1"/>
</dbReference>
<gene>
    <name evidence="10" type="ORF">A2909_01825</name>
</gene>
<evidence type="ECO:0000256" key="3">
    <source>
        <dbReference type="ARBA" id="ARBA00022692"/>
    </source>
</evidence>
<dbReference type="AlphaFoldDB" id="A0A1G2LRA0"/>
<sequence>MNIKNSFKTALKGLQTHKSRSALTVLGIVIGIASIILVMSVGQGAEDLILNQIRGLGSQTIVIEPGREPTGPSDFAEIFTDSLKLKDIEALRKPANVQGLKELTAEVVLVAPVTFESETIRTNVVGSSELFAKILDIYPKEGSIFTDDDIRQKASVAVLGAEVKKKLFGQSDAIGKKIKIKGQTFRVIGVFPEKGHVSLFNVDDMVVMPYTTAQQYLLGIDHFHAIIAQAETEELVPRVVRDIELTLRETHGISDPGKDDFHITTQADAAERVRTITGILTALLVSVAAISLLVGGIGIMNIMLVSVTERTREIGLRKAIGATEKDIMIQFLLEAVILTGVGGFIGIALGAGFAFIASLILSRIISLGWIFVFPISAALLGLGVASFVGLVFGLYPARQASLKSPIEALRYE</sequence>
<feature type="transmembrane region" description="Helical" evidence="7">
    <location>
        <begin position="367"/>
        <end position="395"/>
    </location>
</feature>
<keyword evidence="2" id="KW-1003">Cell membrane</keyword>
<evidence type="ECO:0000256" key="7">
    <source>
        <dbReference type="SAM" id="Phobius"/>
    </source>
</evidence>
<feature type="transmembrane region" description="Helical" evidence="7">
    <location>
        <begin position="328"/>
        <end position="361"/>
    </location>
</feature>
<evidence type="ECO:0000256" key="1">
    <source>
        <dbReference type="ARBA" id="ARBA00004651"/>
    </source>
</evidence>
<evidence type="ECO:0008006" key="12">
    <source>
        <dbReference type="Google" id="ProtNLM"/>
    </source>
</evidence>
<dbReference type="Proteomes" id="UP000178302">
    <property type="component" value="Unassembled WGS sequence"/>
</dbReference>
<evidence type="ECO:0000256" key="4">
    <source>
        <dbReference type="ARBA" id="ARBA00022989"/>
    </source>
</evidence>
<reference evidence="10 11" key="1">
    <citation type="journal article" date="2016" name="Nat. Commun.">
        <title>Thousands of microbial genomes shed light on interconnected biogeochemical processes in an aquifer system.</title>
        <authorList>
            <person name="Anantharaman K."/>
            <person name="Brown C.T."/>
            <person name="Hug L.A."/>
            <person name="Sharon I."/>
            <person name="Castelle C.J."/>
            <person name="Probst A.J."/>
            <person name="Thomas B.C."/>
            <person name="Singh A."/>
            <person name="Wilkins M.J."/>
            <person name="Karaoz U."/>
            <person name="Brodie E.L."/>
            <person name="Williams K.H."/>
            <person name="Hubbard S.S."/>
            <person name="Banfield J.F."/>
        </authorList>
    </citation>
    <scope>NUCLEOTIDE SEQUENCE [LARGE SCALE GENOMIC DNA]</scope>
</reference>
<dbReference type="EMBL" id="MHQZ01000036">
    <property type="protein sequence ID" value="OHA13389.1"/>
    <property type="molecule type" value="Genomic_DNA"/>
</dbReference>
<dbReference type="InterPro" id="IPR025857">
    <property type="entry name" value="MacB_PCD"/>
</dbReference>
<protein>
    <recommendedName>
        <fullName evidence="12">Multidrug ABC transporter substrate-binding protein</fullName>
    </recommendedName>
</protein>
<feature type="transmembrane region" description="Helical" evidence="7">
    <location>
        <begin position="21"/>
        <end position="42"/>
    </location>
</feature>
<evidence type="ECO:0000313" key="11">
    <source>
        <dbReference type="Proteomes" id="UP000178302"/>
    </source>
</evidence>
<keyword evidence="5 7" id="KW-0472">Membrane</keyword>
<feature type="domain" description="MacB-like periplasmic core" evidence="9">
    <location>
        <begin position="21"/>
        <end position="244"/>
    </location>
</feature>
<organism evidence="10 11">
    <name type="scientific">Candidatus Tagabacteria bacterium RIFCSPLOWO2_01_FULL_39_11</name>
    <dbReference type="NCBI Taxonomy" id="1802295"/>
    <lineage>
        <taxon>Bacteria</taxon>
        <taxon>Candidatus Tagaibacteriota</taxon>
    </lineage>
</organism>
<name>A0A1G2LRA0_9BACT</name>
<dbReference type="PANTHER" id="PTHR30572">
    <property type="entry name" value="MEMBRANE COMPONENT OF TRANSPORTER-RELATED"/>
    <property type="match status" value="1"/>
</dbReference>
<dbReference type="InterPro" id="IPR050250">
    <property type="entry name" value="Macrolide_Exporter_MacB"/>
</dbReference>
<comment type="similarity">
    <text evidence="6">Belongs to the ABC-4 integral membrane protein family.</text>
</comment>
<comment type="caution">
    <text evidence="10">The sequence shown here is derived from an EMBL/GenBank/DDBJ whole genome shotgun (WGS) entry which is preliminary data.</text>
</comment>
<evidence type="ECO:0000256" key="5">
    <source>
        <dbReference type="ARBA" id="ARBA00023136"/>
    </source>
</evidence>
<dbReference type="Pfam" id="PF12704">
    <property type="entry name" value="MacB_PCD"/>
    <property type="match status" value="1"/>
</dbReference>
<dbReference type="GO" id="GO:0005886">
    <property type="term" value="C:plasma membrane"/>
    <property type="evidence" value="ECO:0007669"/>
    <property type="project" value="UniProtKB-SubCell"/>
</dbReference>
<keyword evidence="4 7" id="KW-1133">Transmembrane helix</keyword>
<accession>A0A1G2LRA0</accession>
<evidence type="ECO:0000256" key="2">
    <source>
        <dbReference type="ARBA" id="ARBA00022475"/>
    </source>
</evidence>
<evidence type="ECO:0000259" key="9">
    <source>
        <dbReference type="Pfam" id="PF12704"/>
    </source>
</evidence>